<dbReference type="GO" id="GO:0004197">
    <property type="term" value="F:cysteine-type endopeptidase activity"/>
    <property type="evidence" value="ECO:0007669"/>
    <property type="project" value="InterPro"/>
</dbReference>
<organism evidence="2">
    <name type="scientific">hydrothermal vent metagenome</name>
    <dbReference type="NCBI Taxonomy" id="652676"/>
    <lineage>
        <taxon>unclassified sequences</taxon>
        <taxon>metagenomes</taxon>
        <taxon>ecological metagenomes</taxon>
    </lineage>
</organism>
<dbReference type="Gene3D" id="3.40.50.1460">
    <property type="match status" value="1"/>
</dbReference>
<evidence type="ECO:0000313" key="2">
    <source>
        <dbReference type="EMBL" id="VAW32642.1"/>
    </source>
</evidence>
<dbReference type="InterPro" id="IPR011600">
    <property type="entry name" value="Pept_C14_caspase"/>
</dbReference>
<dbReference type="AlphaFoldDB" id="A0A3B0V1N2"/>
<dbReference type="InterPro" id="IPR050452">
    <property type="entry name" value="Metacaspase"/>
</dbReference>
<dbReference type="SUPFAM" id="SSF52129">
    <property type="entry name" value="Caspase-like"/>
    <property type="match status" value="1"/>
</dbReference>
<dbReference type="EMBL" id="UOEU01000377">
    <property type="protein sequence ID" value="VAW32642.1"/>
    <property type="molecule type" value="Genomic_DNA"/>
</dbReference>
<dbReference type="Pfam" id="PF00656">
    <property type="entry name" value="Peptidase_C14"/>
    <property type="match status" value="1"/>
</dbReference>
<sequence>MAEIFEHGYAVIVGVDKNNISRLALPSVAKDVQAVHDVLIHPERCAYKPDNVKLLMGEDASNKNILDALYWLQDKVKADAEATAVIYYSGHGMVDNATDQYYLIPYDIRSLSRVRADAIKADELTAEISSIKAKRLLAILDCCHASGMGVKNVDLSAIDDGADVKSASFPIDLPETKDIPAYEAAPGAKAVSDLLDGNGRAILNSSTGAQSSYVRQDGKMSLFTYHLIEALTGHAPHPEDASVVYVTDVMSWVTHEVKKSARKEGVEQTPVMRTSGVFPIAQLIGGQGVAKGLGGTLPDPLAELPTVGTTFNQQNQTVHGAQVNVGGDAHIGQIGDNINTGGGDYVGGNKTVNEGDVVHGDKVAGDKVGGDKISVGDISGGTGIAIGSGASANVTVQHGVSGDELNQLFAPLLAEVAQHDVTAVAKVQALKAEAGRGEEADDEKMADLIGEIADAVPAVVEGLVNLFTNSILAKAAGGATKYILKRIRK</sequence>
<name>A0A3B0V1N2_9ZZZZ</name>
<dbReference type="GO" id="GO:0005737">
    <property type="term" value="C:cytoplasm"/>
    <property type="evidence" value="ECO:0007669"/>
    <property type="project" value="TreeGrafter"/>
</dbReference>
<dbReference type="PANTHER" id="PTHR48104:SF30">
    <property type="entry name" value="METACASPASE-1"/>
    <property type="match status" value="1"/>
</dbReference>
<reference evidence="2" key="1">
    <citation type="submission" date="2018-06" db="EMBL/GenBank/DDBJ databases">
        <authorList>
            <person name="Zhirakovskaya E."/>
        </authorList>
    </citation>
    <scope>NUCLEOTIDE SEQUENCE</scope>
</reference>
<accession>A0A3B0V1N2</accession>
<dbReference type="GO" id="GO:0006508">
    <property type="term" value="P:proteolysis"/>
    <property type="evidence" value="ECO:0007669"/>
    <property type="project" value="InterPro"/>
</dbReference>
<dbReference type="InterPro" id="IPR029030">
    <property type="entry name" value="Caspase-like_dom_sf"/>
</dbReference>
<proteinExistence type="predicted"/>
<protein>
    <recommendedName>
        <fullName evidence="1">Peptidase C14 caspase domain-containing protein</fullName>
    </recommendedName>
</protein>
<feature type="domain" description="Peptidase C14 caspase" evidence="1">
    <location>
        <begin position="8"/>
        <end position="274"/>
    </location>
</feature>
<gene>
    <name evidence="2" type="ORF">MNBD_CHLOROFLEXI01-2453</name>
</gene>
<evidence type="ECO:0000259" key="1">
    <source>
        <dbReference type="Pfam" id="PF00656"/>
    </source>
</evidence>
<dbReference type="PANTHER" id="PTHR48104">
    <property type="entry name" value="METACASPASE-4"/>
    <property type="match status" value="1"/>
</dbReference>